<gene>
    <name evidence="1" type="ORF">IscW_ISCW006497</name>
</gene>
<accession>B7PQ01</accession>
<keyword evidence="3" id="KW-1185">Reference proteome</keyword>
<organism>
    <name type="scientific">Ixodes scapularis</name>
    <name type="common">Black-legged tick</name>
    <name type="synonym">Deer tick</name>
    <dbReference type="NCBI Taxonomy" id="6945"/>
    <lineage>
        <taxon>Eukaryota</taxon>
        <taxon>Metazoa</taxon>
        <taxon>Ecdysozoa</taxon>
        <taxon>Arthropoda</taxon>
        <taxon>Chelicerata</taxon>
        <taxon>Arachnida</taxon>
        <taxon>Acari</taxon>
        <taxon>Parasitiformes</taxon>
        <taxon>Ixodida</taxon>
        <taxon>Ixodoidea</taxon>
        <taxon>Ixodidae</taxon>
        <taxon>Ixodinae</taxon>
        <taxon>Ixodes</taxon>
    </lineage>
</organism>
<dbReference type="EMBL" id="DS762262">
    <property type="protein sequence ID" value="EEC08673.1"/>
    <property type="molecule type" value="Genomic_DNA"/>
</dbReference>
<feature type="non-terminal residue" evidence="1">
    <location>
        <position position="1"/>
    </location>
</feature>
<name>B7PQ01_IXOSC</name>
<feature type="non-terminal residue" evidence="1">
    <location>
        <position position="92"/>
    </location>
</feature>
<dbReference type="HOGENOM" id="CLU_2419320_0_0_1"/>
<proteinExistence type="predicted"/>
<protein>
    <submittedName>
        <fullName evidence="1 2">Secreted protein, putative</fullName>
    </submittedName>
</protein>
<dbReference type="PaxDb" id="6945-B7PQ01"/>
<evidence type="ECO:0000313" key="3">
    <source>
        <dbReference type="Proteomes" id="UP000001555"/>
    </source>
</evidence>
<evidence type="ECO:0000313" key="1">
    <source>
        <dbReference type="EMBL" id="EEC08673.1"/>
    </source>
</evidence>
<sequence length="92" mass="9947">FVADLPELPCGCRYINPDIFNNVLCKENLRTFLGTYCEKTYASSIKGGDWIGDVGPAVGECKVCCIHKDKRGVISYKVTSAPNTLPCGSGKV</sequence>
<dbReference type="VEuPathDB" id="VectorBase:ISCP_027996"/>
<evidence type="ECO:0000313" key="2">
    <source>
        <dbReference type="EnsemblMetazoa" id="ISCW006497-PA"/>
    </source>
</evidence>
<dbReference type="EnsemblMetazoa" id="ISCW006497-RA">
    <property type="protein sequence ID" value="ISCW006497-PA"/>
    <property type="gene ID" value="ISCW006497"/>
</dbReference>
<dbReference type="VEuPathDB" id="VectorBase:ISCW006497"/>
<reference evidence="1 3" key="1">
    <citation type="submission" date="2008-03" db="EMBL/GenBank/DDBJ databases">
        <title>Annotation of Ixodes scapularis.</title>
        <authorList>
            <consortium name="Ixodes scapularis Genome Project Consortium"/>
            <person name="Caler E."/>
            <person name="Hannick L.I."/>
            <person name="Bidwell S."/>
            <person name="Joardar V."/>
            <person name="Thiagarajan M."/>
            <person name="Amedeo P."/>
            <person name="Galinsky K.J."/>
            <person name="Schobel S."/>
            <person name="Inman J."/>
            <person name="Hostetler J."/>
            <person name="Miller J."/>
            <person name="Hammond M."/>
            <person name="Megy K."/>
            <person name="Lawson D."/>
            <person name="Kodira C."/>
            <person name="Sutton G."/>
            <person name="Meyer J."/>
            <person name="Hill C.A."/>
            <person name="Birren B."/>
            <person name="Nene V."/>
            <person name="Collins F."/>
            <person name="Alarcon-Chaidez F."/>
            <person name="Wikel S."/>
            <person name="Strausberg R."/>
        </authorList>
    </citation>
    <scope>NUCLEOTIDE SEQUENCE [LARGE SCALE GENOMIC DNA]</scope>
    <source>
        <strain evidence="3">Wikel</strain>
        <strain evidence="1">Wikel colony</strain>
    </source>
</reference>
<dbReference type="EMBL" id="ABJB010410205">
    <property type="status" value="NOT_ANNOTATED_CDS"/>
    <property type="molecule type" value="Genomic_DNA"/>
</dbReference>
<dbReference type="Proteomes" id="UP000001555">
    <property type="component" value="Unassembled WGS sequence"/>
</dbReference>
<dbReference type="VEuPathDB" id="VectorBase:ISCI006497"/>
<reference evidence="2" key="2">
    <citation type="submission" date="2020-05" db="UniProtKB">
        <authorList>
            <consortium name="EnsemblMetazoa"/>
        </authorList>
    </citation>
    <scope>IDENTIFICATION</scope>
    <source>
        <strain evidence="2">wikel</strain>
    </source>
</reference>
<dbReference type="AlphaFoldDB" id="B7PQ01"/>